<dbReference type="Proteomes" id="UP001501638">
    <property type="component" value="Unassembled WGS sequence"/>
</dbReference>
<dbReference type="Pfam" id="PF06386">
    <property type="entry name" value="GvpL_GvpF"/>
    <property type="match status" value="1"/>
</dbReference>
<reference evidence="4 5" key="1">
    <citation type="journal article" date="2019" name="Int. J. Syst. Evol. Microbiol.">
        <title>The Global Catalogue of Microorganisms (GCM) 10K type strain sequencing project: providing services to taxonomists for standard genome sequencing and annotation.</title>
        <authorList>
            <consortium name="The Broad Institute Genomics Platform"/>
            <consortium name="The Broad Institute Genome Sequencing Center for Infectious Disease"/>
            <person name="Wu L."/>
            <person name="Ma J."/>
        </authorList>
    </citation>
    <scope>NUCLEOTIDE SEQUENCE [LARGE SCALE GENOMIC DNA]</scope>
    <source>
        <strain evidence="4 5">JCM 6305</strain>
    </source>
</reference>
<evidence type="ECO:0000256" key="1">
    <source>
        <dbReference type="ARBA" id="ARBA00022987"/>
    </source>
</evidence>
<dbReference type="InterPro" id="IPR009430">
    <property type="entry name" value="GvpL/GvpF"/>
</dbReference>
<comment type="caution">
    <text evidence="4">The sequence shown here is derived from an EMBL/GenBank/DDBJ whole genome shotgun (WGS) entry which is preliminary data.</text>
</comment>
<comment type="similarity">
    <text evidence="3">Belongs to the gas vesicle GvpF/GvpL family.</text>
</comment>
<dbReference type="RefSeq" id="WP_344322057.1">
    <property type="nucleotide sequence ID" value="NZ_BAAASZ010000017.1"/>
</dbReference>
<evidence type="ECO:0000256" key="3">
    <source>
        <dbReference type="ARBA" id="ARBA00035643"/>
    </source>
</evidence>
<comment type="subcellular location">
    <subcellularLocation>
        <location evidence="2">Gas vesicle</location>
    </subcellularLocation>
</comment>
<evidence type="ECO:0000256" key="2">
    <source>
        <dbReference type="ARBA" id="ARBA00035108"/>
    </source>
</evidence>
<sequence length="251" mass="27284">MSVYVYGIARSDHPALPEKAPGVGEPPREVRVVREGDLAALISDCPEDLRPKRRDLLAHQQVLTEAGGKGAVLPLRFGSLSEDDETVRRVLADNAEHYVRQLAELDGRSEYNVKAVHREEEVLRLVLADNDEARSLAERNRASGGGTYEDKLRLGELLANAVREREGTDARLVEEALTPLAERSVPGPEGSGWLVNLSFLLDRDASRDFLAAVEKLGEENPHLDIRATGPLPPYSFVTQPPATAAAGQAAG</sequence>
<gene>
    <name evidence="4" type="ORF">GCM10010405_22520</name>
</gene>
<evidence type="ECO:0000313" key="4">
    <source>
        <dbReference type="EMBL" id="GAA2438621.1"/>
    </source>
</evidence>
<name>A0ABN3JUV1_9ACTN</name>
<dbReference type="PANTHER" id="PTHR36852:SF1">
    <property type="entry name" value="PROTEIN GVPL 2"/>
    <property type="match status" value="1"/>
</dbReference>
<evidence type="ECO:0000313" key="5">
    <source>
        <dbReference type="Proteomes" id="UP001501638"/>
    </source>
</evidence>
<protein>
    <submittedName>
        <fullName evidence="4">GvpL/GvpF family gas vesicle protein</fullName>
    </submittedName>
</protein>
<organism evidence="4 5">
    <name type="scientific">Streptomyces macrosporus</name>
    <dbReference type="NCBI Taxonomy" id="44032"/>
    <lineage>
        <taxon>Bacteria</taxon>
        <taxon>Bacillati</taxon>
        <taxon>Actinomycetota</taxon>
        <taxon>Actinomycetes</taxon>
        <taxon>Kitasatosporales</taxon>
        <taxon>Streptomycetaceae</taxon>
        <taxon>Streptomyces</taxon>
    </lineage>
</organism>
<dbReference type="PANTHER" id="PTHR36852">
    <property type="entry name" value="PROTEIN GVPL 2"/>
    <property type="match status" value="1"/>
</dbReference>
<keyword evidence="1" id="KW-0304">Gas vesicle</keyword>
<dbReference type="EMBL" id="BAAASZ010000017">
    <property type="protein sequence ID" value="GAA2438621.1"/>
    <property type="molecule type" value="Genomic_DNA"/>
</dbReference>
<keyword evidence="5" id="KW-1185">Reference proteome</keyword>
<proteinExistence type="inferred from homology"/>
<accession>A0ABN3JUV1</accession>